<proteinExistence type="predicted"/>
<dbReference type="AlphaFoldDB" id="A9KR96"/>
<evidence type="ECO:0000313" key="2">
    <source>
        <dbReference type="Proteomes" id="UP000000370"/>
    </source>
</evidence>
<gene>
    <name evidence="1" type="ordered locus">Cphy_0177</name>
</gene>
<dbReference type="InterPro" id="IPR005358">
    <property type="entry name" value="Puta_zinc/iron-chelating_dom"/>
</dbReference>
<protein>
    <recommendedName>
        <fullName evidence="3">YkgJ family cysteine cluster protein</fullName>
    </recommendedName>
</protein>
<accession>A9KR96</accession>
<dbReference type="KEGG" id="cpy:Cphy_0177"/>
<dbReference type="Pfam" id="PF03692">
    <property type="entry name" value="CxxCxxCC"/>
    <property type="match status" value="1"/>
</dbReference>
<dbReference type="EMBL" id="CP000885">
    <property type="protein sequence ID" value="ABX40564.1"/>
    <property type="molecule type" value="Genomic_DNA"/>
</dbReference>
<reference evidence="2" key="1">
    <citation type="submission" date="2007-11" db="EMBL/GenBank/DDBJ databases">
        <title>Complete genome sequence of Clostridium phytofermentans ISDg.</title>
        <authorList>
            <person name="Leschine S.B."/>
            <person name="Warnick T.A."/>
            <person name="Blanchard J.L."/>
            <person name="Schnell D.J."/>
            <person name="Petit E.L."/>
            <person name="LaTouf W.G."/>
            <person name="Copeland A."/>
            <person name="Lucas S."/>
            <person name="Lapidus A."/>
            <person name="Barry K."/>
            <person name="Glavina del Rio T."/>
            <person name="Dalin E."/>
            <person name="Tice H."/>
            <person name="Pitluck S."/>
            <person name="Kiss H."/>
            <person name="Brettin T."/>
            <person name="Bruce D."/>
            <person name="Detter J.C."/>
            <person name="Han C."/>
            <person name="Kuske C."/>
            <person name="Schmutz J."/>
            <person name="Larimer F."/>
            <person name="Land M."/>
            <person name="Hauser L."/>
            <person name="Kyrpides N."/>
            <person name="Kim E.A."/>
            <person name="Richardson P."/>
        </authorList>
    </citation>
    <scope>NUCLEOTIDE SEQUENCE [LARGE SCALE GENOMIC DNA]</scope>
    <source>
        <strain evidence="2">ATCC 700394 / DSM 18823 / ISDg</strain>
    </source>
</reference>
<evidence type="ECO:0008006" key="3">
    <source>
        <dbReference type="Google" id="ProtNLM"/>
    </source>
</evidence>
<dbReference type="PANTHER" id="PTHR35866">
    <property type="entry name" value="PUTATIVE-RELATED"/>
    <property type="match status" value="1"/>
</dbReference>
<name>A9KR96_LACP7</name>
<evidence type="ECO:0000313" key="1">
    <source>
        <dbReference type="EMBL" id="ABX40564.1"/>
    </source>
</evidence>
<dbReference type="Proteomes" id="UP000000370">
    <property type="component" value="Chromosome"/>
</dbReference>
<dbReference type="RefSeq" id="WP_012198207.1">
    <property type="nucleotide sequence ID" value="NC_010001.1"/>
</dbReference>
<keyword evidence="2" id="KW-1185">Reference proteome</keyword>
<sequence length="224" mass="26208">MDRKVSLSEISDGKLYGLNDMVKAGCNDCKGCSACCKGMGKSIILDPFDIFRFTTNLGKSFEELLNDKIELNIVDGVILPNLKMVGESESCAFLNNEGRCSIHANRPGICRIFPLGRYYEDHAYQYILQIHECKYKNRSKVKVSKWIDTNDSKRNEQFIIDWHYFLKDLQEQIKKSADSTWIRNINLYLLNAFYQKPYVKDKDFYLQFEERLELMKSYLVSLER</sequence>
<organism evidence="1 2">
    <name type="scientific">Lachnoclostridium phytofermentans (strain ATCC 700394 / DSM 18823 / ISDg)</name>
    <name type="common">Clostridium phytofermentans</name>
    <dbReference type="NCBI Taxonomy" id="357809"/>
    <lineage>
        <taxon>Bacteria</taxon>
        <taxon>Bacillati</taxon>
        <taxon>Bacillota</taxon>
        <taxon>Clostridia</taxon>
        <taxon>Lachnospirales</taxon>
        <taxon>Lachnospiraceae</taxon>
    </lineage>
</organism>
<dbReference type="HOGENOM" id="CLU_1213101_0_0_9"/>
<dbReference type="OrthoDB" id="9810361at2"/>
<dbReference type="PANTHER" id="PTHR35866:SF1">
    <property type="entry name" value="YKGJ FAMILY CYSTEINE CLUSTER PROTEIN"/>
    <property type="match status" value="1"/>
</dbReference>
<dbReference type="eggNOG" id="COG0727">
    <property type="taxonomic scope" value="Bacteria"/>
</dbReference>
<dbReference type="STRING" id="357809.Cphy_0177"/>